<gene>
    <name evidence="7" type="ORF">KB874_10890</name>
</gene>
<dbReference type="PANTHER" id="PTHR42978:SF6">
    <property type="entry name" value="QUORUM-QUENCHING LACTONASE YTNP-RELATED"/>
    <property type="match status" value="1"/>
</dbReference>
<feature type="chain" id="PRO_5035221169" evidence="5">
    <location>
        <begin position="30"/>
        <end position="323"/>
    </location>
</feature>
<dbReference type="Proteomes" id="UP000681356">
    <property type="component" value="Unassembled WGS sequence"/>
</dbReference>
<feature type="signal peptide" evidence="5">
    <location>
        <begin position="1"/>
        <end position="29"/>
    </location>
</feature>
<dbReference type="GO" id="GO:0046872">
    <property type="term" value="F:metal ion binding"/>
    <property type="evidence" value="ECO:0007669"/>
    <property type="project" value="UniProtKB-KW"/>
</dbReference>
<keyword evidence="3" id="KW-0378">Hydrolase</keyword>
<keyword evidence="8" id="KW-1185">Reference proteome</keyword>
<reference evidence="7" key="1">
    <citation type="submission" date="2021-04" db="EMBL/GenBank/DDBJ databases">
        <authorList>
            <person name="Yoon J."/>
        </authorList>
    </citation>
    <scope>NUCLEOTIDE SEQUENCE</scope>
    <source>
        <strain evidence="7">KMU-90</strain>
    </source>
</reference>
<dbReference type="EMBL" id="JAGTUU010000004">
    <property type="protein sequence ID" value="MBS0124642.1"/>
    <property type="molecule type" value="Genomic_DNA"/>
</dbReference>
<dbReference type="InterPro" id="IPR001279">
    <property type="entry name" value="Metallo-B-lactamas"/>
</dbReference>
<keyword evidence="5" id="KW-0732">Signal</keyword>
<comment type="similarity">
    <text evidence="1">Belongs to the metallo-beta-lactamase superfamily.</text>
</comment>
<dbReference type="Gene3D" id="3.60.15.10">
    <property type="entry name" value="Ribonuclease Z/Hydroxyacylglutathione hydrolase-like"/>
    <property type="match status" value="1"/>
</dbReference>
<proteinExistence type="inferred from homology"/>
<dbReference type="InterPro" id="IPR036866">
    <property type="entry name" value="RibonucZ/Hydroxyglut_hydro"/>
</dbReference>
<dbReference type="GO" id="GO:0016787">
    <property type="term" value="F:hydrolase activity"/>
    <property type="evidence" value="ECO:0007669"/>
    <property type="project" value="UniProtKB-KW"/>
</dbReference>
<evidence type="ECO:0000313" key="8">
    <source>
        <dbReference type="Proteomes" id="UP000681356"/>
    </source>
</evidence>
<dbReference type="AlphaFoldDB" id="A0A8J7WBT7"/>
<evidence type="ECO:0000259" key="6">
    <source>
        <dbReference type="SMART" id="SM00849"/>
    </source>
</evidence>
<accession>A0A8J7WBT7</accession>
<dbReference type="InterPro" id="IPR051013">
    <property type="entry name" value="MBL_superfamily_lactonases"/>
</dbReference>
<comment type="caution">
    <text evidence="7">The sequence shown here is derived from an EMBL/GenBank/DDBJ whole genome shotgun (WGS) entry which is preliminary data.</text>
</comment>
<dbReference type="PANTHER" id="PTHR42978">
    <property type="entry name" value="QUORUM-QUENCHING LACTONASE YTNP-RELATED-RELATED"/>
    <property type="match status" value="1"/>
</dbReference>
<keyword evidence="2" id="KW-0479">Metal-binding</keyword>
<dbReference type="SUPFAM" id="SSF56281">
    <property type="entry name" value="Metallo-hydrolase/oxidoreductase"/>
    <property type="match status" value="1"/>
</dbReference>
<evidence type="ECO:0000256" key="5">
    <source>
        <dbReference type="SAM" id="SignalP"/>
    </source>
</evidence>
<dbReference type="Pfam" id="PF00753">
    <property type="entry name" value="Lactamase_B"/>
    <property type="match status" value="1"/>
</dbReference>
<protein>
    <submittedName>
        <fullName evidence="7">MBL fold metallo-hydrolase</fullName>
    </submittedName>
</protein>
<name>A0A8J7WBT7_9RHOB</name>
<sequence>MSIVRPSRRDILRMAAVMPALTLPVAARAQVLGAPGAAGNPTHFRFTLGEATLTCVSDGRLEIPANGLGINADPEEVKAFLAQYFLSTETNYSHTNHLVIELGDAKVLIDVGSGNRFMPTAGELLTNLEAAGIDPASITHVVITHAHPDHVWGIRDDFDESILPDAQLFIGGAEHAFWMQDGLASSVPTEMQQFVVGAVNSLNVEGGEWTLLENEQEVAPGIRVIDTPGHTPGHMAVVVESNGQQLIALGDSMSHAYMNFAQPDWFNNFDMDGAQTVATRRRLLDMAATDRMAVLGYHFPFPGVGHVMRDGDAYRFVPALWQW</sequence>
<evidence type="ECO:0000256" key="2">
    <source>
        <dbReference type="ARBA" id="ARBA00022723"/>
    </source>
</evidence>
<dbReference type="SMART" id="SM00849">
    <property type="entry name" value="Lactamase_B"/>
    <property type="match status" value="1"/>
</dbReference>
<evidence type="ECO:0000313" key="7">
    <source>
        <dbReference type="EMBL" id="MBS0124642.1"/>
    </source>
</evidence>
<evidence type="ECO:0000256" key="4">
    <source>
        <dbReference type="ARBA" id="ARBA00022833"/>
    </source>
</evidence>
<organism evidence="7 8">
    <name type="scientific">Thetidibacter halocola</name>
    <dbReference type="NCBI Taxonomy" id="2827239"/>
    <lineage>
        <taxon>Bacteria</taxon>
        <taxon>Pseudomonadati</taxon>
        <taxon>Pseudomonadota</taxon>
        <taxon>Alphaproteobacteria</taxon>
        <taxon>Rhodobacterales</taxon>
        <taxon>Roseobacteraceae</taxon>
        <taxon>Thetidibacter</taxon>
    </lineage>
</organism>
<dbReference type="RefSeq" id="WP_212536608.1">
    <property type="nucleotide sequence ID" value="NZ_JAGTUU010000004.1"/>
</dbReference>
<keyword evidence="4" id="KW-0862">Zinc</keyword>
<evidence type="ECO:0000256" key="1">
    <source>
        <dbReference type="ARBA" id="ARBA00007749"/>
    </source>
</evidence>
<dbReference type="CDD" id="cd07720">
    <property type="entry name" value="OPHC2-like_MBL-fold"/>
    <property type="match status" value="1"/>
</dbReference>
<evidence type="ECO:0000256" key="3">
    <source>
        <dbReference type="ARBA" id="ARBA00022801"/>
    </source>
</evidence>
<feature type="domain" description="Metallo-beta-lactamase" evidence="6">
    <location>
        <begin position="94"/>
        <end position="298"/>
    </location>
</feature>